<dbReference type="Pfam" id="PF24716">
    <property type="entry name" value="WapI"/>
    <property type="match status" value="1"/>
</dbReference>
<dbReference type="EMBL" id="JBEPMO010000004">
    <property type="protein sequence ID" value="MET3731418.1"/>
    <property type="molecule type" value="Genomic_DNA"/>
</dbReference>
<proteinExistence type="predicted"/>
<accession>A0ABV2LV80</accession>
<dbReference type="InterPro" id="IPR056510">
    <property type="entry name" value="WapI"/>
</dbReference>
<name>A0ABV2LV80_9FLAO</name>
<gene>
    <name evidence="1" type="ORF">ABID46_000987</name>
</gene>
<evidence type="ECO:0000313" key="2">
    <source>
        <dbReference type="Proteomes" id="UP001549146"/>
    </source>
</evidence>
<keyword evidence="2" id="KW-1185">Reference proteome</keyword>
<sequence>MILKGDIGYLELEVLTNKISGSDDFWEENWLYTSVKGNFPGFTANYDCNLRTDDLKRCYNDVIGLINGITNNAKLTTLEEGIELSFQKDKFGSIQVSGKLTATDLTRCCLEFTFVTDIQTVISFNSQLHKILIEYPIIGKP</sequence>
<protein>
    <recommendedName>
        <fullName evidence="3">Immunity protein 50</fullName>
    </recommendedName>
</protein>
<dbReference type="Proteomes" id="UP001549146">
    <property type="component" value="Unassembled WGS sequence"/>
</dbReference>
<reference evidence="1 2" key="1">
    <citation type="submission" date="2024-06" db="EMBL/GenBank/DDBJ databases">
        <title>Genomic Encyclopedia of Type Strains, Phase IV (KMG-IV): sequencing the most valuable type-strain genomes for metagenomic binning, comparative biology and taxonomic classification.</title>
        <authorList>
            <person name="Goeker M."/>
        </authorList>
    </citation>
    <scope>NUCLEOTIDE SEQUENCE [LARGE SCALE GENOMIC DNA]</scope>
    <source>
        <strain evidence="1 2">DSM 29388</strain>
    </source>
</reference>
<evidence type="ECO:0000313" key="1">
    <source>
        <dbReference type="EMBL" id="MET3731418.1"/>
    </source>
</evidence>
<dbReference type="RefSeq" id="WP_354507667.1">
    <property type="nucleotide sequence ID" value="NZ_JBEPMO010000004.1"/>
</dbReference>
<comment type="caution">
    <text evidence="1">The sequence shown here is derived from an EMBL/GenBank/DDBJ whole genome shotgun (WGS) entry which is preliminary data.</text>
</comment>
<organism evidence="1 2">
    <name type="scientific">Moheibacter stercoris</name>
    <dbReference type="NCBI Taxonomy" id="1628251"/>
    <lineage>
        <taxon>Bacteria</taxon>
        <taxon>Pseudomonadati</taxon>
        <taxon>Bacteroidota</taxon>
        <taxon>Flavobacteriia</taxon>
        <taxon>Flavobacteriales</taxon>
        <taxon>Weeksellaceae</taxon>
        <taxon>Moheibacter</taxon>
    </lineage>
</organism>
<evidence type="ECO:0008006" key="3">
    <source>
        <dbReference type="Google" id="ProtNLM"/>
    </source>
</evidence>